<keyword evidence="2" id="KW-0472">Membrane</keyword>
<proteinExistence type="predicted"/>
<comment type="caution">
    <text evidence="3">The sequence shown here is derived from an EMBL/GenBank/DDBJ whole genome shotgun (WGS) entry which is preliminary data.</text>
</comment>
<organism evidence="3 4">
    <name type="scientific">Tunturiibacter lichenicola</name>
    <dbReference type="NCBI Taxonomy" id="2051959"/>
    <lineage>
        <taxon>Bacteria</taxon>
        <taxon>Pseudomonadati</taxon>
        <taxon>Acidobacteriota</taxon>
        <taxon>Terriglobia</taxon>
        <taxon>Terriglobales</taxon>
        <taxon>Acidobacteriaceae</taxon>
        <taxon>Tunturiibacter</taxon>
    </lineage>
</organism>
<dbReference type="Proteomes" id="UP000564385">
    <property type="component" value="Unassembled WGS sequence"/>
</dbReference>
<dbReference type="GO" id="GO:0015627">
    <property type="term" value="C:type II protein secretion system complex"/>
    <property type="evidence" value="ECO:0007669"/>
    <property type="project" value="InterPro"/>
</dbReference>
<sequence length="202" mass="22025">MVATTPIRQDTVAVIRQYFAVILTLSLSKGKDPRILFGAPRLSQTPAIPTPAPSPEPCTLNPAPRFPEPLFTEPCPTSGFTLLELMIVMVVIGLLAAIAIPAYTSNIRNAKEAVLKEDLHTMRQAIDSYTVDKAKAPQSLDDLVQAGYLKSMPVDPFTHRSDTWLPVQEDTNMSLDQTETGIDDVHSGAQQTASDGTSYNTW</sequence>
<evidence type="ECO:0000313" key="3">
    <source>
        <dbReference type="EMBL" id="NYF89488.1"/>
    </source>
</evidence>
<accession>A0A852V965</accession>
<dbReference type="InterPro" id="IPR000983">
    <property type="entry name" value="Bac_GSPG_pilin"/>
</dbReference>
<dbReference type="PRINTS" id="PR00813">
    <property type="entry name" value="BCTERIALGSPG"/>
</dbReference>
<evidence type="ECO:0000313" key="4">
    <source>
        <dbReference type="Proteomes" id="UP000564385"/>
    </source>
</evidence>
<dbReference type="SUPFAM" id="SSF54523">
    <property type="entry name" value="Pili subunits"/>
    <property type="match status" value="1"/>
</dbReference>
<reference evidence="3 4" key="1">
    <citation type="submission" date="2020-07" db="EMBL/GenBank/DDBJ databases">
        <title>Genomic Encyclopedia of Type Strains, Phase IV (KMG-V): Genome sequencing to study the core and pangenomes of soil and plant-associated prokaryotes.</title>
        <authorList>
            <person name="Whitman W."/>
        </authorList>
    </citation>
    <scope>NUCLEOTIDE SEQUENCE [LARGE SCALE GENOMIC DNA]</scope>
    <source>
        <strain evidence="3 4">M8UP22</strain>
    </source>
</reference>
<gene>
    <name evidence="3" type="ORF">HDF08_001555</name>
</gene>
<keyword evidence="2" id="KW-0812">Transmembrane</keyword>
<dbReference type="Pfam" id="PF07963">
    <property type="entry name" value="N_methyl"/>
    <property type="match status" value="1"/>
</dbReference>
<evidence type="ECO:0000256" key="1">
    <source>
        <dbReference type="ARBA" id="ARBA00022481"/>
    </source>
</evidence>
<name>A0A852V965_9BACT</name>
<dbReference type="PANTHER" id="PTHR30093:SF47">
    <property type="entry name" value="TYPE IV PILUS NON-CORE MINOR PILIN PILE"/>
    <property type="match status" value="1"/>
</dbReference>
<dbReference type="EMBL" id="JACCCU010000001">
    <property type="protein sequence ID" value="NYF89488.1"/>
    <property type="molecule type" value="Genomic_DNA"/>
</dbReference>
<dbReference type="InterPro" id="IPR012902">
    <property type="entry name" value="N_methyl_site"/>
</dbReference>
<dbReference type="Gene3D" id="3.30.700.10">
    <property type="entry name" value="Glycoprotein, Type 4 Pilin"/>
    <property type="match status" value="1"/>
</dbReference>
<keyword evidence="2" id="KW-1133">Transmembrane helix</keyword>
<dbReference type="GO" id="GO:0015628">
    <property type="term" value="P:protein secretion by the type II secretion system"/>
    <property type="evidence" value="ECO:0007669"/>
    <property type="project" value="InterPro"/>
</dbReference>
<feature type="transmembrane region" description="Helical" evidence="2">
    <location>
        <begin position="80"/>
        <end position="103"/>
    </location>
</feature>
<dbReference type="NCBIfam" id="TIGR02532">
    <property type="entry name" value="IV_pilin_GFxxxE"/>
    <property type="match status" value="1"/>
</dbReference>
<evidence type="ECO:0000256" key="2">
    <source>
        <dbReference type="SAM" id="Phobius"/>
    </source>
</evidence>
<dbReference type="PANTHER" id="PTHR30093">
    <property type="entry name" value="GENERAL SECRETION PATHWAY PROTEIN G"/>
    <property type="match status" value="1"/>
</dbReference>
<dbReference type="InterPro" id="IPR045584">
    <property type="entry name" value="Pilin-like"/>
</dbReference>
<keyword evidence="1" id="KW-0488">Methylation</keyword>
<dbReference type="AlphaFoldDB" id="A0A852V965"/>
<protein>
    <submittedName>
        <fullName evidence="3">Type II secretion system protein G</fullName>
    </submittedName>
</protein>